<dbReference type="OrthoDB" id="270167at2759"/>
<dbReference type="STRING" id="644358.A0A0C4DXJ9"/>
<protein>
    <recommendedName>
        <fullName evidence="1">Heterokaryon incompatibility domain-containing protein</fullName>
    </recommendedName>
</protein>
<evidence type="ECO:0000313" key="4">
    <source>
        <dbReference type="Proteomes" id="UP000011715"/>
    </source>
</evidence>
<feature type="domain" description="Heterokaryon incompatibility" evidence="1">
    <location>
        <begin position="76"/>
        <end position="250"/>
    </location>
</feature>
<dbReference type="Proteomes" id="UP000011715">
    <property type="component" value="Unassembled WGS sequence"/>
</dbReference>
<dbReference type="EnsemblFungi" id="MAPG_04753T0">
    <property type="protein sequence ID" value="MAPG_04753T0"/>
    <property type="gene ID" value="MAPG_04753"/>
</dbReference>
<proteinExistence type="predicted"/>
<dbReference type="EMBL" id="GL876968">
    <property type="protein sequence ID" value="KLU85733.1"/>
    <property type="molecule type" value="Genomic_DNA"/>
</dbReference>
<dbReference type="EMBL" id="ADBL01001112">
    <property type="status" value="NOT_ANNOTATED_CDS"/>
    <property type="molecule type" value="Genomic_DNA"/>
</dbReference>
<evidence type="ECO:0000313" key="2">
    <source>
        <dbReference type="EMBL" id="KLU85733.1"/>
    </source>
</evidence>
<reference evidence="3" key="5">
    <citation type="submission" date="2015-06" db="UniProtKB">
        <authorList>
            <consortium name="EnsemblFungi"/>
        </authorList>
    </citation>
    <scope>IDENTIFICATION</scope>
    <source>
        <strain evidence="3">ATCC 64411</strain>
    </source>
</reference>
<dbReference type="VEuPathDB" id="FungiDB:MAPG_04753"/>
<keyword evidence="4" id="KW-1185">Reference proteome</keyword>
<dbReference type="OMA" id="SYTWDAS"/>
<dbReference type="PANTHER" id="PTHR24148:SF64">
    <property type="entry name" value="HETEROKARYON INCOMPATIBILITY DOMAIN-CONTAINING PROTEIN"/>
    <property type="match status" value="1"/>
</dbReference>
<dbReference type="PANTHER" id="PTHR24148">
    <property type="entry name" value="ANKYRIN REPEAT DOMAIN-CONTAINING PROTEIN 39 HOMOLOG-RELATED"/>
    <property type="match status" value="1"/>
</dbReference>
<gene>
    <name evidence="2" type="ORF">MAPG_04753</name>
</gene>
<dbReference type="Pfam" id="PF06985">
    <property type="entry name" value="HET"/>
    <property type="match status" value="1"/>
</dbReference>
<dbReference type="InterPro" id="IPR052895">
    <property type="entry name" value="HetReg/Transcr_Mod"/>
</dbReference>
<reference evidence="4" key="2">
    <citation type="submission" date="2010-05" db="EMBL/GenBank/DDBJ databases">
        <title>The genome sequence of Magnaporthe poae strain ATCC 64411.</title>
        <authorList>
            <person name="Ma L.-J."/>
            <person name="Dead R."/>
            <person name="Young S."/>
            <person name="Zeng Q."/>
            <person name="Koehrsen M."/>
            <person name="Alvarado L."/>
            <person name="Berlin A."/>
            <person name="Chapman S.B."/>
            <person name="Chen Z."/>
            <person name="Freedman E."/>
            <person name="Gellesch M."/>
            <person name="Goldberg J."/>
            <person name="Griggs A."/>
            <person name="Gujja S."/>
            <person name="Heilman E.R."/>
            <person name="Heiman D."/>
            <person name="Hepburn T."/>
            <person name="Howarth C."/>
            <person name="Jen D."/>
            <person name="Larson L."/>
            <person name="Mehta T."/>
            <person name="Neiman D."/>
            <person name="Pearson M."/>
            <person name="Roberts A."/>
            <person name="Saif S."/>
            <person name="Shea T."/>
            <person name="Shenoy N."/>
            <person name="Sisk P."/>
            <person name="Stolte C."/>
            <person name="Sykes S."/>
            <person name="Walk T."/>
            <person name="White J."/>
            <person name="Yandava C."/>
            <person name="Haas B."/>
            <person name="Nusbaum C."/>
            <person name="Birren B."/>
        </authorList>
    </citation>
    <scope>NUCLEOTIDE SEQUENCE [LARGE SCALE GENOMIC DNA]</scope>
    <source>
        <strain evidence="4">ATCC 64411 / 73-15</strain>
    </source>
</reference>
<name>A0A0C4DXJ9_MAGP6</name>
<dbReference type="eggNOG" id="ENOG502SQ2Q">
    <property type="taxonomic scope" value="Eukaryota"/>
</dbReference>
<dbReference type="InterPro" id="IPR010730">
    <property type="entry name" value="HET"/>
</dbReference>
<reference evidence="2" key="3">
    <citation type="submission" date="2011-03" db="EMBL/GenBank/DDBJ databases">
        <title>Annotation of Magnaporthe poae ATCC 64411.</title>
        <authorList>
            <person name="Ma L.-J."/>
            <person name="Dead R."/>
            <person name="Young S.K."/>
            <person name="Zeng Q."/>
            <person name="Gargeya S."/>
            <person name="Fitzgerald M."/>
            <person name="Haas B."/>
            <person name="Abouelleil A."/>
            <person name="Alvarado L."/>
            <person name="Arachchi H.M."/>
            <person name="Berlin A."/>
            <person name="Brown A."/>
            <person name="Chapman S.B."/>
            <person name="Chen Z."/>
            <person name="Dunbar C."/>
            <person name="Freedman E."/>
            <person name="Gearin G."/>
            <person name="Gellesch M."/>
            <person name="Goldberg J."/>
            <person name="Griggs A."/>
            <person name="Gujja S."/>
            <person name="Heiman D."/>
            <person name="Howarth C."/>
            <person name="Larson L."/>
            <person name="Lui A."/>
            <person name="MacDonald P.J.P."/>
            <person name="Mehta T."/>
            <person name="Montmayeur A."/>
            <person name="Murphy C."/>
            <person name="Neiman D."/>
            <person name="Pearson M."/>
            <person name="Priest M."/>
            <person name="Roberts A."/>
            <person name="Saif S."/>
            <person name="Shea T."/>
            <person name="Shenoy N."/>
            <person name="Sisk P."/>
            <person name="Stolte C."/>
            <person name="Sykes S."/>
            <person name="Yandava C."/>
            <person name="Wortman J."/>
            <person name="Nusbaum C."/>
            <person name="Birren B."/>
        </authorList>
    </citation>
    <scope>NUCLEOTIDE SEQUENCE</scope>
    <source>
        <strain evidence="2">ATCC 64411</strain>
    </source>
</reference>
<organism evidence="3 4">
    <name type="scientific">Magnaporthiopsis poae (strain ATCC 64411 / 73-15)</name>
    <name type="common">Kentucky bluegrass fungus</name>
    <name type="synonym">Magnaporthe poae</name>
    <dbReference type="NCBI Taxonomy" id="644358"/>
    <lineage>
        <taxon>Eukaryota</taxon>
        <taxon>Fungi</taxon>
        <taxon>Dikarya</taxon>
        <taxon>Ascomycota</taxon>
        <taxon>Pezizomycotina</taxon>
        <taxon>Sordariomycetes</taxon>
        <taxon>Sordariomycetidae</taxon>
        <taxon>Magnaporthales</taxon>
        <taxon>Magnaporthaceae</taxon>
        <taxon>Magnaporthiopsis</taxon>
    </lineage>
</organism>
<reference evidence="3" key="4">
    <citation type="journal article" date="2015" name="G3 (Bethesda)">
        <title>Genome sequences of three phytopathogenic species of the Magnaporthaceae family of fungi.</title>
        <authorList>
            <person name="Okagaki L.H."/>
            <person name="Nunes C.C."/>
            <person name="Sailsbery J."/>
            <person name="Clay B."/>
            <person name="Brown D."/>
            <person name="John T."/>
            <person name="Oh Y."/>
            <person name="Young N."/>
            <person name="Fitzgerald M."/>
            <person name="Haas B.J."/>
            <person name="Zeng Q."/>
            <person name="Young S."/>
            <person name="Adiconis X."/>
            <person name="Fan L."/>
            <person name="Levin J.Z."/>
            <person name="Mitchell T.K."/>
            <person name="Okubara P.A."/>
            <person name="Farman M.L."/>
            <person name="Kohn L.M."/>
            <person name="Birren B."/>
            <person name="Ma L.-J."/>
            <person name="Dean R.A."/>
        </authorList>
    </citation>
    <scope>NUCLEOTIDE SEQUENCE</scope>
    <source>
        <strain evidence="3">ATCC 64411 / 73-15</strain>
    </source>
</reference>
<evidence type="ECO:0000259" key="1">
    <source>
        <dbReference type="Pfam" id="PF06985"/>
    </source>
</evidence>
<evidence type="ECO:0000313" key="3">
    <source>
        <dbReference type="EnsemblFungi" id="MAPG_04753T0"/>
    </source>
</evidence>
<accession>A0A0C4DXJ9</accession>
<dbReference type="AlphaFoldDB" id="A0A0C4DXJ9"/>
<sequence>MLSTKDGKNESLNQLSQQKGASVISQLVDIGAERNQERHRKPRTFVTQLCCFRPEGTPEAATLRRISINAFQNHQYVALSYTWDPSKYEDDRNGGFHVQDWDSASFTPSPVRNCVFNRVLHYMRHHDVGLLWIDRHSIRQDASPGGLDSGPPCSTNHIVSKEDALGAMDLVYRLSEHPVALLGRPINDALKLRRLHRVLSGDLVDGQNGSNGSAPRLSREASISDASMALLLLHEITRDHWWTRAWTFQENYRGGMAMHLLISHPASLEELKLQLDAERGGAVLGEIPGELCVESVTFSKQATLLCQALRGVAGYLAVANQVRQIEDVERAAGRYQLLLSKSSPMTPRVLADVESRKQAEAWDRLAIVANCCRYPIRLDRVALRRQDHSLSLSLLAMCLLNGEILDNGDDNDDAAVSVGGLTASGCLEKLIFKRFQAPENERRRLTFNMGCRLNYVELTASGVAARGHLWELGPTIDTADFPWSLPFIRDPDGFMELEDRKRLLQLVLQLQHSGHCELANHLDEWLKRDSRGFRAADVPQTFTEVHLLTMAEELAAAIRARRNLRLGRIWGQRLPSSAIFIMPDRGSQNCDAHGNPRMQPSFVFTSIRQGDDDSPAIIAHDTDCYASLGVDIEGFQAGSGVPQLRIRSWLFGMCFFTGCPRVSVVFPWPKALQNNARG</sequence>
<reference evidence="2" key="1">
    <citation type="submission" date="2010-05" db="EMBL/GenBank/DDBJ databases">
        <title>The Genome Sequence of Magnaporthe poae strain ATCC 64411.</title>
        <authorList>
            <consortium name="The Broad Institute Genome Sequencing Platform"/>
            <consortium name="Broad Institute Genome Sequencing Center for Infectious Disease"/>
            <person name="Ma L.-J."/>
            <person name="Dead R."/>
            <person name="Young S."/>
            <person name="Zeng Q."/>
            <person name="Koehrsen M."/>
            <person name="Alvarado L."/>
            <person name="Berlin A."/>
            <person name="Chapman S.B."/>
            <person name="Chen Z."/>
            <person name="Freedman E."/>
            <person name="Gellesch M."/>
            <person name="Goldberg J."/>
            <person name="Griggs A."/>
            <person name="Gujja S."/>
            <person name="Heilman E.R."/>
            <person name="Heiman D."/>
            <person name="Hepburn T."/>
            <person name="Howarth C."/>
            <person name="Jen D."/>
            <person name="Larson L."/>
            <person name="Mehta T."/>
            <person name="Neiman D."/>
            <person name="Pearson M."/>
            <person name="Roberts A."/>
            <person name="Saif S."/>
            <person name="Shea T."/>
            <person name="Shenoy N."/>
            <person name="Sisk P."/>
            <person name="Stolte C."/>
            <person name="Sykes S."/>
            <person name="Walk T."/>
            <person name="White J."/>
            <person name="Yandava C."/>
            <person name="Haas B."/>
            <person name="Nusbaum C."/>
            <person name="Birren B."/>
        </authorList>
    </citation>
    <scope>NUCLEOTIDE SEQUENCE</scope>
    <source>
        <strain evidence="2">ATCC 64411</strain>
    </source>
</reference>